<name>A0A1D6K7B8_MAIZE</name>
<proteinExistence type="predicted"/>
<sequence length="220" mass="24456">MMRQSCSKDWMISIPLLPIRLGSPSPLCPTGTKQPMELEQPMDDFHSPAANSLNCFDPSTQSACTQPVVAANSDRVRKPEGRGAWLTRNGRQDTTGGSLQPHAWWPVWEGAHCSSSDDFRNFSGQVVGREGSKESKQERSRFHWWLRFWIKGERCREKKGNLTLNLCVHITSNHAVIDRSTSAMDKCLLQLTKVIRSSCCRLQLPGPSSSATSSAPMAAI</sequence>
<accession>A0A1D6K7B8</accession>
<dbReference type="EMBL" id="CM007647">
    <property type="protein sequence ID" value="ONL99421.1"/>
    <property type="molecule type" value="Genomic_DNA"/>
</dbReference>
<organism evidence="1">
    <name type="scientific">Zea mays</name>
    <name type="common">Maize</name>
    <dbReference type="NCBI Taxonomy" id="4577"/>
    <lineage>
        <taxon>Eukaryota</taxon>
        <taxon>Viridiplantae</taxon>
        <taxon>Streptophyta</taxon>
        <taxon>Embryophyta</taxon>
        <taxon>Tracheophyta</taxon>
        <taxon>Spermatophyta</taxon>
        <taxon>Magnoliopsida</taxon>
        <taxon>Liliopsida</taxon>
        <taxon>Poales</taxon>
        <taxon>Poaceae</taxon>
        <taxon>PACMAD clade</taxon>
        <taxon>Panicoideae</taxon>
        <taxon>Andropogonodae</taxon>
        <taxon>Andropogoneae</taxon>
        <taxon>Tripsacinae</taxon>
        <taxon>Zea</taxon>
    </lineage>
</organism>
<gene>
    <name evidence="1" type="ORF">ZEAMMB73_Zm00001d029705</name>
</gene>
<reference evidence="1" key="1">
    <citation type="submission" date="2015-12" db="EMBL/GenBank/DDBJ databases">
        <title>Update maize B73 reference genome by single molecule sequencing technologies.</title>
        <authorList>
            <consortium name="Maize Genome Sequencing Project"/>
            <person name="Ware D."/>
        </authorList>
    </citation>
    <scope>NUCLEOTIDE SEQUENCE [LARGE SCALE GENOMIC DNA]</scope>
    <source>
        <tissue evidence="1">Seedling</tissue>
    </source>
</reference>
<evidence type="ECO:0000313" key="1">
    <source>
        <dbReference type="EMBL" id="ONL99421.1"/>
    </source>
</evidence>
<dbReference type="AlphaFoldDB" id="A0A1D6K7B8"/>
<protein>
    <submittedName>
        <fullName evidence="1">Ubiquitin carrier protein 7</fullName>
    </submittedName>
</protein>
<dbReference type="ExpressionAtlas" id="A0A1D6K7B8">
    <property type="expression patterns" value="baseline and differential"/>
</dbReference>